<comment type="caution">
    <text evidence="2">The sequence shown here is derived from an EMBL/GenBank/DDBJ whole genome shotgun (WGS) entry which is preliminary data.</text>
</comment>
<proteinExistence type="predicted"/>
<keyword evidence="3" id="KW-1185">Reference proteome</keyword>
<evidence type="ECO:0000313" key="2">
    <source>
        <dbReference type="EMBL" id="SIT51132.1"/>
    </source>
</evidence>
<sequence>MELVGLPAAIDHPDGIKPDILEPGEAG</sequence>
<reference evidence="2" key="1">
    <citation type="submission" date="2016-12" db="EMBL/GenBank/DDBJ databases">
        <authorList>
            <person name="Moulin L."/>
        </authorList>
    </citation>
    <scope>NUCLEOTIDE SEQUENCE [LARGE SCALE GENOMIC DNA]</scope>
    <source>
        <strain evidence="2">STM 7183</strain>
    </source>
</reference>
<dbReference type="EMBL" id="CYGY02000101">
    <property type="protein sequence ID" value="SIT51132.1"/>
    <property type="molecule type" value="Genomic_DNA"/>
</dbReference>
<gene>
    <name evidence="2" type="ORF">BN2476_1010049</name>
</gene>
<protein>
    <submittedName>
        <fullName evidence="2">Uncharacterized protein</fullName>
    </submittedName>
</protein>
<feature type="compositionally biased region" description="Basic and acidic residues" evidence="1">
    <location>
        <begin position="11"/>
        <end position="20"/>
    </location>
</feature>
<organism evidence="2 3">
    <name type="scientific">Paraburkholderia piptadeniae</name>
    <dbReference type="NCBI Taxonomy" id="1701573"/>
    <lineage>
        <taxon>Bacteria</taxon>
        <taxon>Pseudomonadati</taxon>
        <taxon>Pseudomonadota</taxon>
        <taxon>Betaproteobacteria</taxon>
        <taxon>Burkholderiales</taxon>
        <taxon>Burkholderiaceae</taxon>
        <taxon>Paraburkholderia</taxon>
    </lineage>
</organism>
<evidence type="ECO:0000313" key="3">
    <source>
        <dbReference type="Proteomes" id="UP000195569"/>
    </source>
</evidence>
<feature type="region of interest" description="Disordered" evidence="1">
    <location>
        <begin position="1"/>
        <end position="27"/>
    </location>
</feature>
<evidence type="ECO:0000256" key="1">
    <source>
        <dbReference type="SAM" id="MobiDB-lite"/>
    </source>
</evidence>
<dbReference type="AlphaFoldDB" id="A0A1N7SW17"/>
<accession>A0A1N7SW17</accession>
<name>A0A1N7SW17_9BURK</name>
<dbReference type="Proteomes" id="UP000195569">
    <property type="component" value="Unassembled WGS sequence"/>
</dbReference>